<proteinExistence type="predicted"/>
<dbReference type="Gene3D" id="3.90.550.10">
    <property type="entry name" value="Spore Coat Polysaccharide Biosynthesis Protein SpsA, Chain A"/>
    <property type="match status" value="1"/>
</dbReference>
<evidence type="ECO:0000313" key="2">
    <source>
        <dbReference type="EMBL" id="RDC56217.1"/>
    </source>
</evidence>
<keyword evidence="3" id="KW-1185">Reference proteome</keyword>
<dbReference type="GO" id="GO:0016758">
    <property type="term" value="F:hexosyltransferase activity"/>
    <property type="evidence" value="ECO:0007669"/>
    <property type="project" value="UniProtKB-ARBA"/>
</dbReference>
<accession>A0A369PZ11</accession>
<dbReference type="PANTHER" id="PTHR22916:SF3">
    <property type="entry name" value="UDP-GLCNAC:BETAGAL BETA-1,3-N-ACETYLGLUCOSAMINYLTRANSFERASE-LIKE PROTEIN 1"/>
    <property type="match status" value="1"/>
</dbReference>
<dbReference type="OrthoDB" id="597270at2"/>
<keyword evidence="2" id="KW-0808">Transferase</keyword>
<dbReference type="InterPro" id="IPR029044">
    <property type="entry name" value="Nucleotide-diphossugar_trans"/>
</dbReference>
<organism evidence="2 3">
    <name type="scientific">Pedobacter chinensis</name>
    <dbReference type="NCBI Taxonomy" id="2282421"/>
    <lineage>
        <taxon>Bacteria</taxon>
        <taxon>Pseudomonadati</taxon>
        <taxon>Bacteroidota</taxon>
        <taxon>Sphingobacteriia</taxon>
        <taxon>Sphingobacteriales</taxon>
        <taxon>Sphingobacteriaceae</taxon>
        <taxon>Pedobacter</taxon>
    </lineage>
</organism>
<dbReference type="RefSeq" id="WP_115402948.1">
    <property type="nucleotide sequence ID" value="NZ_QPKV01000004.1"/>
</dbReference>
<dbReference type="InterPro" id="IPR001173">
    <property type="entry name" value="Glyco_trans_2-like"/>
</dbReference>
<evidence type="ECO:0000259" key="1">
    <source>
        <dbReference type="Pfam" id="PF00535"/>
    </source>
</evidence>
<protein>
    <submittedName>
        <fullName evidence="2">Glycosyltransferase</fullName>
    </submittedName>
</protein>
<dbReference type="EMBL" id="QPKV01000004">
    <property type="protein sequence ID" value="RDC56217.1"/>
    <property type="molecule type" value="Genomic_DNA"/>
</dbReference>
<reference evidence="2 3" key="1">
    <citation type="submission" date="2018-07" db="EMBL/GenBank/DDBJ databases">
        <title>Pedobacter sp. nov., isolated from soil.</title>
        <authorList>
            <person name="Zhou L.Y."/>
            <person name="Du Z.J."/>
        </authorList>
    </citation>
    <scope>NUCLEOTIDE SEQUENCE [LARGE SCALE GENOMIC DNA]</scope>
    <source>
        <strain evidence="2 3">JDX94</strain>
    </source>
</reference>
<dbReference type="AlphaFoldDB" id="A0A369PZ11"/>
<name>A0A369PZ11_9SPHI</name>
<evidence type="ECO:0000313" key="3">
    <source>
        <dbReference type="Proteomes" id="UP000253961"/>
    </source>
</evidence>
<dbReference type="Proteomes" id="UP000253961">
    <property type="component" value="Unassembled WGS sequence"/>
</dbReference>
<dbReference type="Pfam" id="PF00535">
    <property type="entry name" value="Glycos_transf_2"/>
    <property type="match status" value="1"/>
</dbReference>
<comment type="caution">
    <text evidence="2">The sequence shown here is derived from an EMBL/GenBank/DDBJ whole genome shotgun (WGS) entry which is preliminary data.</text>
</comment>
<dbReference type="SUPFAM" id="SSF53448">
    <property type="entry name" value="Nucleotide-diphospho-sugar transferases"/>
    <property type="match status" value="1"/>
</dbReference>
<feature type="domain" description="Glycosyltransferase 2-like" evidence="1">
    <location>
        <begin position="6"/>
        <end position="134"/>
    </location>
</feature>
<sequence>MNKIVSVIIPAYNASKTIEQTLVSVFEQTYEDIEIIVVNDGSIDQTLEILEKYTNKINMISTSNKGVSHARNLGLLHAKGFYIQYLDSDDLLMPDKLSVQVNALNTSNADVAYGDWQKFIQNSTEIKLLEKIERQISGDIEIALFTDFWCPPAALLYTKKITDQLSWNENLPVIQDARYLLDSALAKGKFIYTPGIMARYRTAQEKSLSQKSEAAFVRDCFENAKEVYQIWAATTKFDQAKKSAVIGVLRYCINRFSVFDHQLANKAIDLLLHIAPKYIPEQRSLLRSLSKIFGYRNAEKIAGLKRHLIK</sequence>
<gene>
    <name evidence="2" type="ORF">DU508_11440</name>
</gene>
<dbReference type="PANTHER" id="PTHR22916">
    <property type="entry name" value="GLYCOSYLTRANSFERASE"/>
    <property type="match status" value="1"/>
</dbReference>